<name>A0A0D0DPY9_9AGAM</name>
<organism evidence="1 2">
    <name type="scientific">Paxillus rubicundulus Ve08.2h10</name>
    <dbReference type="NCBI Taxonomy" id="930991"/>
    <lineage>
        <taxon>Eukaryota</taxon>
        <taxon>Fungi</taxon>
        <taxon>Dikarya</taxon>
        <taxon>Basidiomycota</taxon>
        <taxon>Agaricomycotina</taxon>
        <taxon>Agaricomycetes</taxon>
        <taxon>Agaricomycetidae</taxon>
        <taxon>Boletales</taxon>
        <taxon>Paxilineae</taxon>
        <taxon>Paxillaceae</taxon>
        <taxon>Paxillus</taxon>
    </lineage>
</organism>
<reference evidence="2" key="2">
    <citation type="submission" date="2015-01" db="EMBL/GenBank/DDBJ databases">
        <title>Evolutionary Origins and Diversification of the Mycorrhizal Mutualists.</title>
        <authorList>
            <consortium name="DOE Joint Genome Institute"/>
            <consortium name="Mycorrhizal Genomics Consortium"/>
            <person name="Kohler A."/>
            <person name="Kuo A."/>
            <person name="Nagy L.G."/>
            <person name="Floudas D."/>
            <person name="Copeland A."/>
            <person name="Barry K.W."/>
            <person name="Cichocki N."/>
            <person name="Veneault-Fourrey C."/>
            <person name="LaButti K."/>
            <person name="Lindquist E.A."/>
            <person name="Lipzen A."/>
            <person name="Lundell T."/>
            <person name="Morin E."/>
            <person name="Murat C."/>
            <person name="Riley R."/>
            <person name="Ohm R."/>
            <person name="Sun H."/>
            <person name="Tunlid A."/>
            <person name="Henrissat B."/>
            <person name="Grigoriev I.V."/>
            <person name="Hibbett D.S."/>
            <person name="Martin F."/>
        </authorList>
    </citation>
    <scope>NUCLEOTIDE SEQUENCE [LARGE SCALE GENOMIC DNA]</scope>
    <source>
        <strain evidence="2">Ve08.2h10</strain>
    </source>
</reference>
<evidence type="ECO:0000313" key="1">
    <source>
        <dbReference type="EMBL" id="KIK81200.1"/>
    </source>
</evidence>
<protein>
    <submittedName>
        <fullName evidence="1">Uncharacterized protein</fullName>
    </submittedName>
</protein>
<dbReference type="HOGENOM" id="CLU_3033010_0_0_1"/>
<dbReference type="InParanoid" id="A0A0D0DPY9"/>
<dbReference type="Proteomes" id="UP000054538">
    <property type="component" value="Unassembled WGS sequence"/>
</dbReference>
<keyword evidence="2" id="KW-1185">Reference proteome</keyword>
<reference evidence="1 2" key="1">
    <citation type="submission" date="2014-04" db="EMBL/GenBank/DDBJ databases">
        <authorList>
            <consortium name="DOE Joint Genome Institute"/>
            <person name="Kuo A."/>
            <person name="Kohler A."/>
            <person name="Jargeat P."/>
            <person name="Nagy L.G."/>
            <person name="Floudas D."/>
            <person name="Copeland A."/>
            <person name="Barry K.W."/>
            <person name="Cichocki N."/>
            <person name="Veneault-Fourrey C."/>
            <person name="LaButti K."/>
            <person name="Lindquist E.A."/>
            <person name="Lipzen A."/>
            <person name="Lundell T."/>
            <person name="Morin E."/>
            <person name="Murat C."/>
            <person name="Sun H."/>
            <person name="Tunlid A."/>
            <person name="Henrissat B."/>
            <person name="Grigoriev I.V."/>
            <person name="Hibbett D.S."/>
            <person name="Martin F."/>
            <person name="Nordberg H.P."/>
            <person name="Cantor M.N."/>
            <person name="Hua S.X."/>
        </authorList>
    </citation>
    <scope>NUCLEOTIDE SEQUENCE [LARGE SCALE GENOMIC DNA]</scope>
    <source>
        <strain evidence="1 2">Ve08.2h10</strain>
    </source>
</reference>
<sequence length="55" mass="5984">MATVATAFYNDRSSKSGTTGAMTSISYTMTEAPFQRYFSKGGQVDETEATESRLC</sequence>
<dbReference type="AlphaFoldDB" id="A0A0D0DPY9"/>
<accession>A0A0D0DPY9</accession>
<proteinExistence type="predicted"/>
<gene>
    <name evidence="1" type="ORF">PAXRUDRAFT_833019</name>
</gene>
<evidence type="ECO:0000313" key="2">
    <source>
        <dbReference type="Proteomes" id="UP000054538"/>
    </source>
</evidence>
<dbReference type="EMBL" id="KN825845">
    <property type="protein sequence ID" value="KIK81200.1"/>
    <property type="molecule type" value="Genomic_DNA"/>
</dbReference>